<dbReference type="CDD" id="cd00130">
    <property type="entry name" value="PAS"/>
    <property type="match status" value="1"/>
</dbReference>
<dbReference type="NCBIfam" id="TIGR00229">
    <property type="entry name" value="sensory_box"/>
    <property type="match status" value="1"/>
</dbReference>
<dbReference type="EMBL" id="BMLK01000002">
    <property type="protein sequence ID" value="GGN42797.1"/>
    <property type="molecule type" value="Genomic_DNA"/>
</dbReference>
<dbReference type="Proteomes" id="UP000605099">
    <property type="component" value="Unassembled WGS sequence"/>
</dbReference>
<sequence>MNAHIERTVSADRQGCRDSLLADAAALVGMGAWSCDLASERLEWTDAVFDLFGLSNERHPDRRAVIELYREPHREALERLRSQAIQSRSGFAMDAQIRRPDNELRWIRITARTAVENGRSVRLFGMKQDITAEKAEWDRLRRLAENDTLTGLANRARFHAEFLDLTRGDDALRHVGALVLFDLNAFKAVNDRWGHATGDLCLARFAERLADAFPQARLVARIGGDEFAIVLPATMSPCASEALVRKHTAKLAAPIRHLGRSLPLGFSAGMAFNLSPPGTAPDELFAAADTALYRAKRAGRPALCVSRHPSIPELRRA</sequence>
<organism evidence="3 4">
    <name type="scientific">Novosphingobium indicum</name>
    <dbReference type="NCBI Taxonomy" id="462949"/>
    <lineage>
        <taxon>Bacteria</taxon>
        <taxon>Pseudomonadati</taxon>
        <taxon>Pseudomonadota</taxon>
        <taxon>Alphaproteobacteria</taxon>
        <taxon>Sphingomonadales</taxon>
        <taxon>Sphingomonadaceae</taxon>
        <taxon>Novosphingobium</taxon>
    </lineage>
</organism>
<dbReference type="InterPro" id="IPR000014">
    <property type="entry name" value="PAS"/>
</dbReference>
<gene>
    <name evidence="3" type="ORF">GCM10011349_06310</name>
</gene>
<dbReference type="InterPro" id="IPR043128">
    <property type="entry name" value="Rev_trsase/Diguanyl_cyclase"/>
</dbReference>
<dbReference type="InterPro" id="IPR001610">
    <property type="entry name" value="PAC"/>
</dbReference>
<proteinExistence type="predicted"/>
<evidence type="ECO:0008006" key="5">
    <source>
        <dbReference type="Google" id="ProtNLM"/>
    </source>
</evidence>
<dbReference type="InterPro" id="IPR052155">
    <property type="entry name" value="Biofilm_reg_signaling"/>
</dbReference>
<evidence type="ECO:0000259" key="1">
    <source>
        <dbReference type="PROSITE" id="PS50113"/>
    </source>
</evidence>
<dbReference type="Gene3D" id="2.10.70.100">
    <property type="match status" value="1"/>
</dbReference>
<dbReference type="SUPFAM" id="SSF55785">
    <property type="entry name" value="PYP-like sensor domain (PAS domain)"/>
    <property type="match status" value="1"/>
</dbReference>
<feature type="domain" description="GGDEF" evidence="2">
    <location>
        <begin position="174"/>
        <end position="308"/>
    </location>
</feature>
<accession>A0ABQ2J961</accession>
<dbReference type="Gene3D" id="3.30.450.20">
    <property type="entry name" value="PAS domain"/>
    <property type="match status" value="1"/>
</dbReference>
<dbReference type="RefSeq" id="WP_229710039.1">
    <property type="nucleotide sequence ID" value="NZ_BMLK01000002.1"/>
</dbReference>
<protein>
    <recommendedName>
        <fullName evidence="5">Diguanylate cyclase</fullName>
    </recommendedName>
</protein>
<dbReference type="PANTHER" id="PTHR44757">
    <property type="entry name" value="DIGUANYLATE CYCLASE DGCP"/>
    <property type="match status" value="1"/>
</dbReference>
<name>A0ABQ2J961_9SPHN</name>
<dbReference type="PROSITE" id="PS50113">
    <property type="entry name" value="PAC"/>
    <property type="match status" value="1"/>
</dbReference>
<evidence type="ECO:0000313" key="4">
    <source>
        <dbReference type="Proteomes" id="UP000605099"/>
    </source>
</evidence>
<dbReference type="CDD" id="cd01949">
    <property type="entry name" value="GGDEF"/>
    <property type="match status" value="1"/>
</dbReference>
<dbReference type="InterPro" id="IPR035965">
    <property type="entry name" value="PAS-like_dom_sf"/>
</dbReference>
<dbReference type="InterPro" id="IPR013655">
    <property type="entry name" value="PAS_fold_3"/>
</dbReference>
<dbReference type="InterPro" id="IPR000160">
    <property type="entry name" value="GGDEF_dom"/>
</dbReference>
<evidence type="ECO:0000259" key="2">
    <source>
        <dbReference type="PROSITE" id="PS50887"/>
    </source>
</evidence>
<dbReference type="SMART" id="SM00267">
    <property type="entry name" value="GGDEF"/>
    <property type="match status" value="1"/>
</dbReference>
<dbReference type="SUPFAM" id="SSF55073">
    <property type="entry name" value="Nucleotide cyclase"/>
    <property type="match status" value="1"/>
</dbReference>
<dbReference type="InterPro" id="IPR000700">
    <property type="entry name" value="PAS-assoc_C"/>
</dbReference>
<evidence type="ECO:0000313" key="3">
    <source>
        <dbReference type="EMBL" id="GGN42797.1"/>
    </source>
</evidence>
<dbReference type="Pfam" id="PF08447">
    <property type="entry name" value="PAS_3"/>
    <property type="match status" value="1"/>
</dbReference>
<dbReference type="PANTHER" id="PTHR44757:SF2">
    <property type="entry name" value="BIOFILM ARCHITECTURE MAINTENANCE PROTEIN MBAA"/>
    <property type="match status" value="1"/>
</dbReference>
<dbReference type="NCBIfam" id="TIGR00254">
    <property type="entry name" value="GGDEF"/>
    <property type="match status" value="1"/>
</dbReference>
<dbReference type="SMART" id="SM00086">
    <property type="entry name" value="PAC"/>
    <property type="match status" value="1"/>
</dbReference>
<comment type="caution">
    <text evidence="3">The sequence shown here is derived from an EMBL/GenBank/DDBJ whole genome shotgun (WGS) entry which is preliminary data.</text>
</comment>
<keyword evidence="4" id="KW-1185">Reference proteome</keyword>
<dbReference type="InterPro" id="IPR029787">
    <property type="entry name" value="Nucleotide_cyclase"/>
</dbReference>
<feature type="domain" description="PAC" evidence="1">
    <location>
        <begin position="91"/>
        <end position="142"/>
    </location>
</feature>
<dbReference type="Gene3D" id="3.30.70.270">
    <property type="match status" value="1"/>
</dbReference>
<dbReference type="Pfam" id="PF00990">
    <property type="entry name" value="GGDEF"/>
    <property type="match status" value="1"/>
</dbReference>
<reference evidence="4" key="1">
    <citation type="journal article" date="2019" name="Int. J. Syst. Evol. Microbiol.">
        <title>The Global Catalogue of Microorganisms (GCM) 10K type strain sequencing project: providing services to taxonomists for standard genome sequencing and annotation.</title>
        <authorList>
            <consortium name="The Broad Institute Genomics Platform"/>
            <consortium name="The Broad Institute Genome Sequencing Center for Infectious Disease"/>
            <person name="Wu L."/>
            <person name="Ma J."/>
        </authorList>
    </citation>
    <scope>NUCLEOTIDE SEQUENCE [LARGE SCALE GENOMIC DNA]</scope>
    <source>
        <strain evidence="4">CGMCC 1.6784</strain>
    </source>
</reference>
<dbReference type="PROSITE" id="PS50887">
    <property type="entry name" value="GGDEF"/>
    <property type="match status" value="1"/>
</dbReference>